<keyword evidence="9" id="KW-1185">Reference proteome</keyword>
<dbReference type="AlphaFoldDB" id="A0AAD2Q615"/>
<dbReference type="Pfam" id="PF04048">
    <property type="entry name" value="Sec8_N"/>
    <property type="match status" value="1"/>
</dbReference>
<reference evidence="8" key="1">
    <citation type="submission" date="2023-11" db="EMBL/GenBank/DDBJ databases">
        <authorList>
            <person name="De Vega J J."/>
            <person name="De Vega J J."/>
        </authorList>
    </citation>
    <scope>NUCLEOTIDE SEQUENCE</scope>
</reference>
<sequence>MSRASPFPNRRIRSPSQSNGSVPPLPSANGTRPLQVARPPSRPTTPNNGGSGVPMSGSPRGLPNLVQGGPSRPQRSELRSRGSEYSGSQRDSIATDFSSSSRTRPNGSSSNGGTPGARPRPPRVRGGPAEDEEKSPTSLTSVMAAFQSAGTRRRQMTNGSEDFDYQRDRQEEIEAENARQQRIRDRAPGRKLGKARAGDIDAVLDRVKDGWEFVVDPDFNSVDLALELLDETSVGKDMDSFRRTKNMLSQALKGSVDKHYQAFAASLPHHASLLNHLSATQTQISEARTSLQESKDALGSKRADLVQLWARGQTLEEMMRLLDQMYKREHLKTVPDLLETLMSEKRLLQASVLLVRSLKIINKPDMLEIGAVSDLRSYLNAQETARFQALREILLDELQSHIYLKSFWCESRWAAYTPNQEAFLKVEFEDELELKMPAASPSEQTFRQSRLTRFLNELALRPNDPPHDLNDPGLKTSNAETLMSGSAMTNPESDSFAYMETLLESFAVLGKLGNALDNISQRLTSETFSLVEATIEEVEERAEFGRRGSIAGLSGVSGRLDGVYTFVSVDSTALSKLPSANASASSLRLVALESYNKKVDHEILRDLFWTLYSKLDAVAQSLRVISEVANRIGSRRDFKDSSGAKPGALFSLSEVWHPVQAEVRTLIYDYLIDESQGSVSGRNPISSINEILRENKFSRDKTKAVFRFVDTDVKMTAKVLKSHEDELTRVIKDTMPGLVQSSESAVQAAVSTLGSDDRLLGAGQHHRLVIRPDAFHVSVLFQPTLAFLERVSDVLPSSVESVRDSSTILDEFVLKVYLPQLEEKVSFLFHQAVTGSDAFLPDPLSSRLSREPLVKACASTNLMALINSLCATVMKSPFHRESYSRLILGVLIQFYQRCSDRFQYLVSVPNPQSADAELQPGLAAQWAQRSELTPCLTELMTTEESDTLKQKQLCRQETNLELDFLGEQIVQQSDLIVSVRNLTSLANLHRSISWFASELQLLRPSLEENPQSPSQLEPSFAMSPVTPLLPVLPPPSDTLHLPLSREMSLRFQALLKTYEQLAELILDTMRIDIRCRAMHYLESALRYGNYSIDREAGEPDPYVIDLNNELSECSVFVSSLPAKERQFVFVGLRNLMEETLIAGARHLRKPTPFGIQKMMRNILALQQSVRALGAEEQHTEFQRAKRYFSLFSLTPQEMLDGIRKKQEFSFDEYQLMLNLQCGVYEDGNGEGAKAADRSYSMYLIDLHGLEMENGD</sequence>
<protein>
    <recommendedName>
        <fullName evidence="4">Exocyst complex component Sec8</fullName>
    </recommendedName>
</protein>
<feature type="domain" description="Exocyst complex component Sec8 N-terminal" evidence="6">
    <location>
        <begin position="200"/>
        <end position="340"/>
    </location>
</feature>
<feature type="compositionally biased region" description="Polar residues" evidence="5">
    <location>
        <begin position="83"/>
        <end position="97"/>
    </location>
</feature>
<dbReference type="Pfam" id="PF20652">
    <property type="entry name" value="Sec8_C"/>
    <property type="match status" value="1"/>
</dbReference>
<dbReference type="EMBL" id="CAVNYO010000440">
    <property type="protein sequence ID" value="CAK5280151.1"/>
    <property type="molecule type" value="Genomic_DNA"/>
</dbReference>
<evidence type="ECO:0000256" key="5">
    <source>
        <dbReference type="SAM" id="MobiDB-lite"/>
    </source>
</evidence>
<evidence type="ECO:0000256" key="4">
    <source>
        <dbReference type="RuleBase" id="RU367079"/>
    </source>
</evidence>
<name>A0AAD2Q615_9AGAR</name>
<dbReference type="PANTHER" id="PTHR14146:SF0">
    <property type="entry name" value="EXOCYST COMPLEX COMPONENT 4"/>
    <property type="match status" value="1"/>
</dbReference>
<dbReference type="InterPro" id="IPR048630">
    <property type="entry name" value="Sec8_M"/>
</dbReference>
<keyword evidence="2 4" id="KW-0268">Exocytosis</keyword>
<dbReference type="GO" id="GO:0015031">
    <property type="term" value="P:protein transport"/>
    <property type="evidence" value="ECO:0007669"/>
    <property type="project" value="UniProtKB-KW"/>
</dbReference>
<feature type="region of interest" description="Disordered" evidence="5">
    <location>
        <begin position="1"/>
        <end position="139"/>
    </location>
</feature>
<comment type="similarity">
    <text evidence="4">Belongs to the SEC8 family.</text>
</comment>
<dbReference type="InterPro" id="IPR039682">
    <property type="entry name" value="Sec8/EXOC4"/>
</dbReference>
<dbReference type="GO" id="GO:0000145">
    <property type="term" value="C:exocyst"/>
    <property type="evidence" value="ECO:0007669"/>
    <property type="project" value="UniProtKB-UniRule"/>
</dbReference>
<dbReference type="GO" id="GO:0006893">
    <property type="term" value="P:Golgi to plasma membrane transport"/>
    <property type="evidence" value="ECO:0007669"/>
    <property type="project" value="TreeGrafter"/>
</dbReference>
<evidence type="ECO:0000259" key="7">
    <source>
        <dbReference type="Pfam" id="PF20652"/>
    </source>
</evidence>
<dbReference type="GO" id="GO:0090522">
    <property type="term" value="P:vesicle tethering involved in exocytosis"/>
    <property type="evidence" value="ECO:0007669"/>
    <property type="project" value="UniProtKB-UniRule"/>
</dbReference>
<dbReference type="GO" id="GO:0006612">
    <property type="term" value="P:protein targeting to membrane"/>
    <property type="evidence" value="ECO:0007669"/>
    <property type="project" value="UniProtKB-UniRule"/>
</dbReference>
<comment type="function">
    <text evidence="4">Component of the exocyst complex involved in the docking of exocytic vesicles with fusion sites on the plasma membrane.</text>
</comment>
<accession>A0AAD2Q615</accession>
<dbReference type="PANTHER" id="PTHR14146">
    <property type="entry name" value="EXOCYST COMPLEX COMPONENT 4"/>
    <property type="match status" value="1"/>
</dbReference>
<feature type="domain" description="Exocyst complex component Sec8 middle helical bundle" evidence="7">
    <location>
        <begin position="490"/>
        <end position="785"/>
    </location>
</feature>
<evidence type="ECO:0000259" key="6">
    <source>
        <dbReference type="Pfam" id="PF04048"/>
    </source>
</evidence>
<evidence type="ECO:0000256" key="2">
    <source>
        <dbReference type="ARBA" id="ARBA00022483"/>
    </source>
</evidence>
<evidence type="ECO:0000313" key="8">
    <source>
        <dbReference type="EMBL" id="CAK5280151.1"/>
    </source>
</evidence>
<dbReference type="Proteomes" id="UP001295794">
    <property type="component" value="Unassembled WGS sequence"/>
</dbReference>
<proteinExistence type="inferred from homology"/>
<keyword evidence="1 4" id="KW-0813">Transport</keyword>
<dbReference type="InterPro" id="IPR007191">
    <property type="entry name" value="Sec8_exocyst_N"/>
</dbReference>
<comment type="caution">
    <text evidence="8">The sequence shown here is derived from an EMBL/GenBank/DDBJ whole genome shotgun (WGS) entry which is preliminary data.</text>
</comment>
<evidence type="ECO:0000256" key="3">
    <source>
        <dbReference type="ARBA" id="ARBA00022927"/>
    </source>
</evidence>
<dbReference type="GO" id="GO:0006904">
    <property type="term" value="P:vesicle docking involved in exocytosis"/>
    <property type="evidence" value="ECO:0007669"/>
    <property type="project" value="InterPro"/>
</dbReference>
<keyword evidence="3 4" id="KW-0653">Protein transport</keyword>
<organism evidence="8 9">
    <name type="scientific">Mycena citricolor</name>
    <dbReference type="NCBI Taxonomy" id="2018698"/>
    <lineage>
        <taxon>Eukaryota</taxon>
        <taxon>Fungi</taxon>
        <taxon>Dikarya</taxon>
        <taxon>Basidiomycota</taxon>
        <taxon>Agaricomycotina</taxon>
        <taxon>Agaricomycetes</taxon>
        <taxon>Agaricomycetidae</taxon>
        <taxon>Agaricales</taxon>
        <taxon>Marasmiineae</taxon>
        <taxon>Mycenaceae</taxon>
        <taxon>Mycena</taxon>
    </lineage>
</organism>
<evidence type="ECO:0000256" key="1">
    <source>
        <dbReference type="ARBA" id="ARBA00022448"/>
    </source>
</evidence>
<gene>
    <name evidence="8" type="ORF">MYCIT1_LOCUS30615</name>
</gene>
<feature type="compositionally biased region" description="Low complexity" evidence="5">
    <location>
        <begin position="98"/>
        <end position="112"/>
    </location>
</feature>
<evidence type="ECO:0000313" key="9">
    <source>
        <dbReference type="Proteomes" id="UP001295794"/>
    </source>
</evidence>